<protein>
    <submittedName>
        <fullName evidence="2">DegV family protein</fullName>
    </submittedName>
</protein>
<reference evidence="2" key="2">
    <citation type="submission" date="2022-10" db="EMBL/GenBank/DDBJ databases">
        <authorList>
            <person name="Kostovova I."/>
            <person name="Moravkova M."/>
            <person name="Pechar R."/>
        </authorList>
    </citation>
    <scope>NUCLEOTIDE SEQUENCE</scope>
    <source>
        <strain evidence="2">M356A</strain>
    </source>
</reference>
<sequence length="283" mass="31116">MSKIKVMTDSSVQLTKEEIEKYDITVVPLTITIDGKSYVDGVDITRSDFVKKMNEAENLPKTSQPPIGRFVETIKNLTADGSQVIGIFLAKSLSGTIDAARQAVEIAEQSDNVTIIDSELTDRAEGFQVLAAAKDAKAGKTMDEIVAHVEKIRDNQKLKMMVVNLQNLIKGGRLGALSGRIATMLNIRIALQMPKGELNVFKKGRGKKFSRAFDKRVLDEIAENKDRIKEVGISYVDTPEPMHELAAKIKEINPEINVLVAETSPIIATHAGNGAYAILYYLE</sequence>
<dbReference type="Proteomes" id="UP001143700">
    <property type="component" value="Unassembled WGS sequence"/>
</dbReference>
<dbReference type="RefSeq" id="WP_271869849.1">
    <property type="nucleotide sequence ID" value="NZ_JAOTGU010000004.1"/>
</dbReference>
<name>A0A9X4AC94_LACAM</name>
<dbReference type="NCBIfam" id="TIGR00762">
    <property type="entry name" value="DegV"/>
    <property type="match status" value="1"/>
</dbReference>
<comment type="caution">
    <text evidence="2">The sequence shown here is derived from an EMBL/GenBank/DDBJ whole genome shotgun (WGS) entry which is preliminary data.</text>
</comment>
<evidence type="ECO:0000313" key="2">
    <source>
        <dbReference type="EMBL" id="MDB6261870.1"/>
    </source>
</evidence>
<dbReference type="PANTHER" id="PTHR33434:SF8">
    <property type="entry name" value="DEGV DOMAIN-CONTAINING PROTEIN SPR1019"/>
    <property type="match status" value="1"/>
</dbReference>
<dbReference type="SUPFAM" id="SSF82549">
    <property type="entry name" value="DAK1/DegV-like"/>
    <property type="match status" value="1"/>
</dbReference>
<dbReference type="AlphaFoldDB" id="A0A9X4AC94"/>
<dbReference type="EMBL" id="JAOTGU010000004">
    <property type="protein sequence ID" value="MDB6261870.1"/>
    <property type="molecule type" value="Genomic_DNA"/>
</dbReference>
<dbReference type="InterPro" id="IPR003797">
    <property type="entry name" value="DegV"/>
</dbReference>
<dbReference type="InterPro" id="IPR043168">
    <property type="entry name" value="DegV_C"/>
</dbReference>
<dbReference type="InterPro" id="IPR050270">
    <property type="entry name" value="DegV_domain_contain"/>
</dbReference>
<dbReference type="Gene3D" id="3.30.1180.10">
    <property type="match status" value="1"/>
</dbReference>
<dbReference type="Pfam" id="PF02645">
    <property type="entry name" value="DegV"/>
    <property type="match status" value="1"/>
</dbReference>
<gene>
    <name evidence="2" type="ORF">ODV15_04750</name>
</gene>
<accession>A0A9X4AC94</accession>
<organism evidence="2 3">
    <name type="scientific">Lactobacillus amylovorus</name>
    <dbReference type="NCBI Taxonomy" id="1604"/>
    <lineage>
        <taxon>Bacteria</taxon>
        <taxon>Bacillati</taxon>
        <taxon>Bacillota</taxon>
        <taxon>Bacilli</taxon>
        <taxon>Lactobacillales</taxon>
        <taxon>Lactobacillaceae</taxon>
        <taxon>Lactobacillus</taxon>
    </lineage>
</organism>
<dbReference type="Gene3D" id="3.40.50.10170">
    <property type="match status" value="1"/>
</dbReference>
<keyword evidence="1" id="KW-0446">Lipid-binding</keyword>
<evidence type="ECO:0000256" key="1">
    <source>
        <dbReference type="ARBA" id="ARBA00023121"/>
    </source>
</evidence>
<dbReference type="PROSITE" id="PS51482">
    <property type="entry name" value="DEGV"/>
    <property type="match status" value="1"/>
</dbReference>
<dbReference type="PANTHER" id="PTHR33434">
    <property type="entry name" value="DEGV DOMAIN-CONTAINING PROTEIN DR_1986-RELATED"/>
    <property type="match status" value="1"/>
</dbReference>
<dbReference type="GO" id="GO:0008289">
    <property type="term" value="F:lipid binding"/>
    <property type="evidence" value="ECO:0007669"/>
    <property type="project" value="UniProtKB-KW"/>
</dbReference>
<proteinExistence type="predicted"/>
<reference evidence="2" key="1">
    <citation type="journal article" date="2022" name="Microorganisms">
        <title>Antibiotic Susceptibility, Resistance Gene Determinants and Corresponding Genomic Regions in Lactobacillus amylovorus Isolates Derived from Wild Boars and Domestic Pigs.</title>
        <authorList>
            <person name="Moravkova M."/>
            <person name="Kostovova I."/>
            <person name="Kavanova K."/>
            <person name="Pechar R."/>
            <person name="Stanek S."/>
            <person name="Brychta A."/>
            <person name="Zeman M."/>
            <person name="Kubasova T."/>
        </authorList>
    </citation>
    <scope>NUCLEOTIDE SEQUENCE</scope>
    <source>
        <strain evidence="2">M356A</strain>
    </source>
</reference>
<evidence type="ECO:0000313" key="3">
    <source>
        <dbReference type="Proteomes" id="UP001143700"/>
    </source>
</evidence>